<accession>A0A5E5BMW7</accession>
<reference evidence="1 2" key="1">
    <citation type="submission" date="2019-08" db="EMBL/GenBank/DDBJ databases">
        <authorList>
            <person name="Peeters C."/>
        </authorList>
    </citation>
    <scope>NUCLEOTIDE SEQUENCE [LARGE SCALE GENOMIC DNA]</scope>
    <source>
        <strain evidence="1 2">LMG 31121</strain>
    </source>
</reference>
<proteinExistence type="predicted"/>
<evidence type="ECO:0000313" key="1">
    <source>
        <dbReference type="EMBL" id="VVE85650.1"/>
    </source>
</evidence>
<dbReference type="EMBL" id="CABPSR010000031">
    <property type="protein sequence ID" value="VVE85650.1"/>
    <property type="molecule type" value="Genomic_DNA"/>
</dbReference>
<dbReference type="Proteomes" id="UP000335538">
    <property type="component" value="Unassembled WGS sequence"/>
</dbReference>
<gene>
    <name evidence="1" type="ORF">PSP31121_05340</name>
</gene>
<sequence>MTELQHVECASGHPVNRCFGFINLFGMVADGDQLRFRAEIDSENSGQMILSIDETDIKFTVPQEVLCAMTGYHLTVGRTLGQYLSDLARATAFDREGSMCLAHHLMFERPILVEEVWPQLQNLFAEDDGLVAKALLGEFLAPETSDDAIQYCFSALQNLALPEAARYFETRSGRSSDRYSFLFIQGVAIRIGKALTDAPQNAPMWAAYCGTFDQAWTDVKEWFTLHDQPAARSHLEAFLSDDTGDAERVAGFYAMRKLAIFPSYFRFEGGRGSITLFVGSVVSRTVGKPRDDITDALIDPSALCSGLIPPDTHLGENARHKEVSDDQTRAIVESGVRGALGSMRRRWRFS</sequence>
<protein>
    <submittedName>
        <fullName evidence="1">Uncharacterized protein</fullName>
    </submittedName>
</protein>
<organism evidence="1 2">
    <name type="scientific">Pandoraea sputorum</name>
    <dbReference type="NCBI Taxonomy" id="93222"/>
    <lineage>
        <taxon>Bacteria</taxon>
        <taxon>Pseudomonadati</taxon>
        <taxon>Pseudomonadota</taxon>
        <taxon>Betaproteobacteria</taxon>
        <taxon>Burkholderiales</taxon>
        <taxon>Burkholderiaceae</taxon>
        <taxon>Pandoraea</taxon>
    </lineage>
</organism>
<evidence type="ECO:0000313" key="2">
    <source>
        <dbReference type="Proteomes" id="UP000335538"/>
    </source>
</evidence>
<dbReference type="AlphaFoldDB" id="A0A5E5BMW7"/>
<name>A0A5E5BMW7_9BURK</name>